<gene>
    <name evidence="1" type="ORF">H9702_02645</name>
</gene>
<dbReference type="AlphaFoldDB" id="A0A9D2NR68"/>
<protein>
    <submittedName>
        <fullName evidence="1">Uncharacterized protein</fullName>
    </submittedName>
</protein>
<proteinExistence type="predicted"/>
<dbReference type="Proteomes" id="UP000823896">
    <property type="component" value="Unassembled WGS sequence"/>
</dbReference>
<comment type="caution">
    <text evidence="1">The sequence shown here is derived from an EMBL/GenBank/DDBJ whole genome shotgun (WGS) entry which is preliminary data.</text>
</comment>
<dbReference type="EMBL" id="DWWM01000015">
    <property type="protein sequence ID" value="HJC36011.1"/>
    <property type="molecule type" value="Genomic_DNA"/>
</dbReference>
<evidence type="ECO:0000313" key="1">
    <source>
        <dbReference type="EMBL" id="HJC36011.1"/>
    </source>
</evidence>
<evidence type="ECO:0000313" key="2">
    <source>
        <dbReference type="Proteomes" id="UP000823896"/>
    </source>
</evidence>
<accession>A0A9D2NR68</accession>
<organism evidence="1 2">
    <name type="scientific">Candidatus Merdibacter merdavium</name>
    <dbReference type="NCBI Taxonomy" id="2838692"/>
    <lineage>
        <taxon>Bacteria</taxon>
        <taxon>Bacillati</taxon>
        <taxon>Bacillota</taxon>
        <taxon>Erysipelotrichia</taxon>
        <taxon>Erysipelotrichales</taxon>
        <taxon>Erysipelotrichaceae</taxon>
        <taxon>Merdibacter</taxon>
    </lineage>
</organism>
<reference evidence="1" key="1">
    <citation type="journal article" date="2021" name="PeerJ">
        <title>Extensive microbial diversity within the chicken gut microbiome revealed by metagenomics and culture.</title>
        <authorList>
            <person name="Gilroy R."/>
            <person name="Ravi A."/>
            <person name="Getino M."/>
            <person name="Pursley I."/>
            <person name="Horton D.L."/>
            <person name="Alikhan N.F."/>
            <person name="Baker D."/>
            <person name="Gharbi K."/>
            <person name="Hall N."/>
            <person name="Watson M."/>
            <person name="Adriaenssens E.M."/>
            <person name="Foster-Nyarko E."/>
            <person name="Jarju S."/>
            <person name="Secka A."/>
            <person name="Antonio M."/>
            <person name="Oren A."/>
            <person name="Chaudhuri R.R."/>
            <person name="La Ragione R."/>
            <person name="Hildebrand F."/>
            <person name="Pallen M.J."/>
        </authorList>
    </citation>
    <scope>NUCLEOTIDE SEQUENCE</scope>
    <source>
        <strain evidence="1">CHK187-11901</strain>
    </source>
</reference>
<name>A0A9D2NR68_9FIRM</name>
<reference evidence="1" key="2">
    <citation type="submission" date="2021-04" db="EMBL/GenBank/DDBJ databases">
        <authorList>
            <person name="Gilroy R."/>
        </authorList>
    </citation>
    <scope>NUCLEOTIDE SEQUENCE</scope>
    <source>
        <strain evidence="1">CHK187-11901</strain>
    </source>
</reference>
<sequence length="68" mass="7639">MSSKIKLTPKDVLYISDVLNQFSAYNAEIADDLSSVKDKSLKQAMNCISDGFSEQFDTFKNILKEASR</sequence>